<dbReference type="InterPro" id="IPR042178">
    <property type="entry name" value="Serpin_sf_1"/>
</dbReference>
<feature type="chain" id="PRO_5029756309" evidence="3">
    <location>
        <begin position="20"/>
        <end position="455"/>
    </location>
</feature>
<dbReference type="InterPro" id="IPR033832">
    <property type="entry name" value="PEDF_serpin_dom"/>
</dbReference>
<feature type="non-terminal residue" evidence="5">
    <location>
        <position position="1"/>
    </location>
</feature>
<keyword evidence="6" id="KW-1185">Reference proteome</keyword>
<reference evidence="5 6" key="1">
    <citation type="submission" date="2019-09" db="EMBL/GenBank/DDBJ databases">
        <title>Bird 10,000 Genomes (B10K) Project - Family phase.</title>
        <authorList>
            <person name="Zhang G."/>
        </authorList>
    </citation>
    <scope>NUCLEOTIDE SEQUENCE [LARGE SCALE GENOMIC DNA]</scope>
    <source>
        <strain evidence="5">B10K-DU-002-81</strain>
    </source>
</reference>
<dbReference type="EMBL" id="VYZR01012183">
    <property type="protein sequence ID" value="NXR97823.1"/>
    <property type="molecule type" value="Genomic_DNA"/>
</dbReference>
<sequence length="455" mass="50923">MQIPVVLLFLGLLTVPSRTQNPAAEQNSATADGAHAGEEEEDPFYKSPVNKLAAAVSNFGYDLYRQQSSRTATANVLLSPFSLATALSGLSLGEFFAPFPHSPPWFSSPSLMFSWSLAGAGERTEDVISRALFYDLLNKAEVHDTYKDLLSSVTSPEKSMKSASRIILEKRLRAKPGFYSQLEKSYKMRPRALSGNTQLDLQEINTWVRQQTKGRIMRFMKDMPTDVSILLAGAAFFKGKDKIFHFLSYKTGTWKTKFDTKKTALKDFYLDEGRTVKVPMMSDPKAILRYGFDSELNCKIAQLPLTEGISAMFFLPTKVTQNMTLIEESLTSEFVHDVDKELKTVYAVLSLPKLKLNHEEALGSTLKETRLQSLFTSPDFSKISVKPLRLSHVQHKAMLELSEDGERATPNPGANAARLTFPIEYHVDRPFLLVLREDTTGTLLFIGKILDPRGV</sequence>
<evidence type="ECO:0000313" key="6">
    <source>
        <dbReference type="Proteomes" id="UP000570288"/>
    </source>
</evidence>
<evidence type="ECO:0000256" key="1">
    <source>
        <dbReference type="RuleBase" id="RU000411"/>
    </source>
</evidence>
<dbReference type="InterPro" id="IPR023795">
    <property type="entry name" value="Serpin_CS"/>
</dbReference>
<dbReference type="GO" id="GO:0050769">
    <property type="term" value="P:positive regulation of neurogenesis"/>
    <property type="evidence" value="ECO:0007669"/>
    <property type="project" value="InterPro"/>
</dbReference>
<dbReference type="Proteomes" id="UP000570288">
    <property type="component" value="Unassembled WGS sequence"/>
</dbReference>
<dbReference type="GO" id="GO:0005615">
    <property type="term" value="C:extracellular space"/>
    <property type="evidence" value="ECO:0007669"/>
    <property type="project" value="InterPro"/>
</dbReference>
<dbReference type="AlphaFoldDB" id="A0A7L2QML1"/>
<feature type="region of interest" description="Disordered" evidence="2">
    <location>
        <begin position="20"/>
        <end position="42"/>
    </location>
</feature>
<dbReference type="SMART" id="SM00093">
    <property type="entry name" value="SERPIN"/>
    <property type="match status" value="1"/>
</dbReference>
<dbReference type="Pfam" id="PF00079">
    <property type="entry name" value="Serpin"/>
    <property type="match status" value="1"/>
</dbReference>
<feature type="non-terminal residue" evidence="5">
    <location>
        <position position="455"/>
    </location>
</feature>
<dbReference type="InterPro" id="IPR023796">
    <property type="entry name" value="Serpin_dom"/>
</dbReference>
<evidence type="ECO:0000256" key="3">
    <source>
        <dbReference type="SAM" id="SignalP"/>
    </source>
</evidence>
<name>A0A7L2QML1_9PASS</name>
<dbReference type="PROSITE" id="PS00284">
    <property type="entry name" value="SERPIN"/>
    <property type="match status" value="1"/>
</dbReference>
<gene>
    <name evidence="5" type="primary">Serpinf1</name>
    <name evidence="5" type="ORF">OXYMAD_R05824</name>
</gene>
<dbReference type="InterPro" id="IPR000215">
    <property type="entry name" value="Serpin_fam"/>
</dbReference>
<evidence type="ECO:0000256" key="2">
    <source>
        <dbReference type="SAM" id="MobiDB-lite"/>
    </source>
</evidence>
<dbReference type="InterPro" id="IPR036186">
    <property type="entry name" value="Serpin_sf"/>
</dbReference>
<dbReference type="OrthoDB" id="9995163at2759"/>
<comment type="similarity">
    <text evidence="1">Belongs to the serpin family.</text>
</comment>
<dbReference type="PANTHER" id="PTHR11461">
    <property type="entry name" value="SERINE PROTEASE INHIBITOR, SERPIN"/>
    <property type="match status" value="1"/>
</dbReference>
<dbReference type="GO" id="GO:0004867">
    <property type="term" value="F:serine-type endopeptidase inhibitor activity"/>
    <property type="evidence" value="ECO:0007669"/>
    <property type="project" value="InterPro"/>
</dbReference>
<dbReference type="PANTHER" id="PTHR11461:SF84">
    <property type="entry name" value="PIGMENT EPITHELIUM-DERIVED FACTOR"/>
    <property type="match status" value="1"/>
</dbReference>
<proteinExistence type="inferred from homology"/>
<accession>A0A7L2QML1</accession>
<evidence type="ECO:0000313" key="5">
    <source>
        <dbReference type="EMBL" id="NXR97823.1"/>
    </source>
</evidence>
<dbReference type="GO" id="GO:0016525">
    <property type="term" value="P:negative regulation of angiogenesis"/>
    <property type="evidence" value="ECO:0007669"/>
    <property type="project" value="InterPro"/>
</dbReference>
<protein>
    <submittedName>
        <fullName evidence="5">PEDF factor</fullName>
    </submittedName>
</protein>
<comment type="caution">
    <text evidence="5">The sequence shown here is derived from an EMBL/GenBank/DDBJ whole genome shotgun (WGS) entry which is preliminary data.</text>
</comment>
<dbReference type="Gene3D" id="2.30.39.10">
    <property type="entry name" value="Alpha-1-antitrypsin, domain 1"/>
    <property type="match status" value="1"/>
</dbReference>
<feature type="signal peptide" evidence="3">
    <location>
        <begin position="1"/>
        <end position="19"/>
    </location>
</feature>
<dbReference type="InterPro" id="IPR042185">
    <property type="entry name" value="Serpin_sf_2"/>
</dbReference>
<dbReference type="SUPFAM" id="SSF56574">
    <property type="entry name" value="Serpins"/>
    <property type="match status" value="1"/>
</dbReference>
<evidence type="ECO:0000259" key="4">
    <source>
        <dbReference type="SMART" id="SM00093"/>
    </source>
</evidence>
<organism evidence="5 6">
    <name type="scientific">Oxylabes madagascariensis</name>
    <name type="common">white-throated Oxylabes</name>
    <dbReference type="NCBI Taxonomy" id="98144"/>
    <lineage>
        <taxon>Eukaryota</taxon>
        <taxon>Metazoa</taxon>
        <taxon>Chordata</taxon>
        <taxon>Craniata</taxon>
        <taxon>Vertebrata</taxon>
        <taxon>Euteleostomi</taxon>
        <taxon>Archelosauria</taxon>
        <taxon>Archosauria</taxon>
        <taxon>Dinosauria</taxon>
        <taxon>Saurischia</taxon>
        <taxon>Theropoda</taxon>
        <taxon>Coelurosauria</taxon>
        <taxon>Aves</taxon>
        <taxon>Neognathae</taxon>
        <taxon>Neoaves</taxon>
        <taxon>Telluraves</taxon>
        <taxon>Australaves</taxon>
        <taxon>Passeriformes</taxon>
        <taxon>Sylvioidea</taxon>
        <taxon>Timaliidae</taxon>
        <taxon>Oxylabes</taxon>
    </lineage>
</organism>
<feature type="domain" description="Serpin" evidence="4">
    <location>
        <begin position="61"/>
        <end position="452"/>
    </location>
</feature>
<dbReference type="Gene3D" id="3.30.497.10">
    <property type="entry name" value="Antithrombin, subunit I, domain 2"/>
    <property type="match status" value="2"/>
</dbReference>
<keyword evidence="3" id="KW-0732">Signal</keyword>
<dbReference type="CDD" id="cd02052">
    <property type="entry name" value="serpinF1_PEDF"/>
    <property type="match status" value="1"/>
</dbReference>